<sequence length="367" mass="42268">MAKTDNKPAFVKRDTIIVGKEYAQLLSTLKDRFRRSQIKAAVKVNTSMLEYYWCMGRDISRLHEAAKWGSAFFDCLSLDLKTAFPGQTGFSVTNIKYAKRWYEFYNQANVIRQRLVDEFDMPADFGMVPWGHHIDIFTRSKSVEEALFYIDETIRNDWSRPELDAEIDDNLYGKQGHVLTNFDEKLPAPYSGLAKAILKSPYDFRFIDKKITTEKQLEDELAANITRFLLELGQGFAYVGRQMELRMPGGQTFIPDMVFYHTRLKSYIVCELKVVPFIPDFVGKLNFYVSAVDELMKQSDDNPTIGLLICKSKDDTVVEWSFRGMKQPLGVAEYQLKEFISDKAAKLLPSEAELQNVIDTYDDVSDD</sequence>
<evidence type="ECO:0000313" key="4">
    <source>
        <dbReference type="Proteomes" id="UP000297031"/>
    </source>
</evidence>
<dbReference type="InterPro" id="IPR053148">
    <property type="entry name" value="PD-DEXK-like_domain"/>
</dbReference>
<dbReference type="KEGG" id="mgod:E7746_12980"/>
<dbReference type="InterPro" id="IPR011856">
    <property type="entry name" value="tRNA_endonuc-like_dom_sf"/>
</dbReference>
<dbReference type="RefSeq" id="WP_136411073.1">
    <property type="nucleotide sequence ID" value="NZ_CP039393.1"/>
</dbReference>
<evidence type="ECO:0000259" key="1">
    <source>
        <dbReference type="Pfam" id="PF06250"/>
    </source>
</evidence>
<dbReference type="PANTHER" id="PTHR30547:SF5">
    <property type="entry name" value="NUCLEASE YHCG-RELATED"/>
    <property type="match status" value="1"/>
</dbReference>
<feature type="domain" description="YhcG N-terminal" evidence="2">
    <location>
        <begin position="29"/>
        <end position="173"/>
    </location>
</feature>
<dbReference type="AlphaFoldDB" id="A0A4P7VQX6"/>
<evidence type="ECO:0000259" key="2">
    <source>
        <dbReference type="Pfam" id="PF17761"/>
    </source>
</evidence>
<dbReference type="OrthoDB" id="9801263at2"/>
<dbReference type="EMBL" id="CP039393">
    <property type="protein sequence ID" value="QCD36727.1"/>
    <property type="molecule type" value="Genomic_DNA"/>
</dbReference>
<keyword evidence="4" id="KW-1185">Reference proteome</keyword>
<dbReference type="Pfam" id="PF06250">
    <property type="entry name" value="YhcG_C"/>
    <property type="match status" value="1"/>
</dbReference>
<dbReference type="PANTHER" id="PTHR30547">
    <property type="entry name" value="UNCHARACTERIZED PROTEIN YHCG-RELATED"/>
    <property type="match status" value="1"/>
</dbReference>
<evidence type="ECO:0000313" key="3">
    <source>
        <dbReference type="EMBL" id="QCD36727.1"/>
    </source>
</evidence>
<accession>A0A4P7VQX6</accession>
<dbReference type="GO" id="GO:0003676">
    <property type="term" value="F:nucleic acid binding"/>
    <property type="evidence" value="ECO:0007669"/>
    <property type="project" value="InterPro"/>
</dbReference>
<dbReference type="InterPro" id="IPR041527">
    <property type="entry name" value="YhcG_N"/>
</dbReference>
<protein>
    <submittedName>
        <fullName evidence="3">DUF1016 family protein</fullName>
    </submittedName>
</protein>
<dbReference type="Gene3D" id="3.40.1350.10">
    <property type="match status" value="1"/>
</dbReference>
<dbReference type="Pfam" id="PF17761">
    <property type="entry name" value="DUF1016_N"/>
    <property type="match status" value="1"/>
</dbReference>
<reference evidence="3 4" key="1">
    <citation type="submission" date="2019-02" db="EMBL/GenBank/DDBJ databases">
        <title>Isolation and identification of novel species under the genus Muribaculum.</title>
        <authorList>
            <person name="Miyake S."/>
            <person name="Ding Y."/>
            <person name="Low A."/>
            <person name="Soh M."/>
            <person name="Seedorf H."/>
        </authorList>
    </citation>
    <scope>NUCLEOTIDE SEQUENCE [LARGE SCALE GENOMIC DNA]</scope>
    <source>
        <strain evidence="3 4">TLL-A4</strain>
    </source>
</reference>
<proteinExistence type="predicted"/>
<gene>
    <name evidence="3" type="ORF">E7746_12980</name>
</gene>
<dbReference type="Proteomes" id="UP000297031">
    <property type="component" value="Chromosome"/>
</dbReference>
<dbReference type="InterPro" id="IPR009362">
    <property type="entry name" value="YhcG_C"/>
</dbReference>
<organism evidence="3 4">
    <name type="scientific">Muribaculum gordoncarteri</name>
    <dbReference type="NCBI Taxonomy" id="2530390"/>
    <lineage>
        <taxon>Bacteria</taxon>
        <taxon>Pseudomonadati</taxon>
        <taxon>Bacteroidota</taxon>
        <taxon>Bacteroidia</taxon>
        <taxon>Bacteroidales</taxon>
        <taxon>Muribaculaceae</taxon>
        <taxon>Muribaculum</taxon>
    </lineage>
</organism>
<name>A0A4P7VQX6_9BACT</name>
<feature type="domain" description="YhcG PDDEXK nuclease" evidence="1">
    <location>
        <begin position="196"/>
        <end position="337"/>
    </location>
</feature>